<comment type="similarity">
    <text evidence="1 2">Belongs to the phD/YefM antitoxin family.</text>
</comment>
<evidence type="ECO:0000256" key="2">
    <source>
        <dbReference type="RuleBase" id="RU362080"/>
    </source>
</evidence>
<dbReference type="EMBL" id="JAMWYS010000027">
    <property type="protein sequence ID" value="MCO4292691.1"/>
    <property type="molecule type" value="Genomic_DNA"/>
</dbReference>
<accession>A0A9X2JES1</accession>
<dbReference type="InterPro" id="IPR051405">
    <property type="entry name" value="phD/YefM_antitoxin"/>
</dbReference>
<evidence type="ECO:0000256" key="1">
    <source>
        <dbReference type="ARBA" id="ARBA00009981"/>
    </source>
</evidence>
<dbReference type="PANTHER" id="PTHR33713:SF6">
    <property type="entry name" value="ANTITOXIN YEFM"/>
    <property type="match status" value="1"/>
</dbReference>
<comment type="function">
    <text evidence="2">Antitoxin component of a type II toxin-antitoxin (TA) system.</text>
</comment>
<evidence type="ECO:0000313" key="4">
    <source>
        <dbReference type="Proteomes" id="UP001155182"/>
    </source>
</evidence>
<dbReference type="SUPFAM" id="SSF143120">
    <property type="entry name" value="YefM-like"/>
    <property type="match status" value="1"/>
</dbReference>
<dbReference type="NCBIfam" id="TIGR01552">
    <property type="entry name" value="phd_fam"/>
    <property type="match status" value="1"/>
</dbReference>
<dbReference type="RefSeq" id="WP_252587184.1">
    <property type="nucleotide sequence ID" value="NZ_JAMWYS010000027.1"/>
</dbReference>
<evidence type="ECO:0000313" key="3">
    <source>
        <dbReference type="EMBL" id="MCO4292691.1"/>
    </source>
</evidence>
<dbReference type="InterPro" id="IPR036165">
    <property type="entry name" value="YefM-like_sf"/>
</dbReference>
<name>A0A9X2JES1_9SPHI</name>
<dbReference type="AlphaFoldDB" id="A0A9X2JES1"/>
<dbReference type="Pfam" id="PF02604">
    <property type="entry name" value="PhdYeFM_antitox"/>
    <property type="match status" value="1"/>
</dbReference>
<dbReference type="Proteomes" id="UP001155182">
    <property type="component" value="Unassembled WGS sequence"/>
</dbReference>
<organism evidence="3 4">
    <name type="scientific">Solitalea agri</name>
    <dbReference type="NCBI Taxonomy" id="2953739"/>
    <lineage>
        <taxon>Bacteria</taxon>
        <taxon>Pseudomonadati</taxon>
        <taxon>Bacteroidota</taxon>
        <taxon>Sphingobacteriia</taxon>
        <taxon>Sphingobacteriales</taxon>
        <taxon>Sphingobacteriaceae</taxon>
        <taxon>Solitalea</taxon>
    </lineage>
</organism>
<keyword evidence="4" id="KW-1185">Reference proteome</keyword>
<protein>
    <recommendedName>
        <fullName evidence="2">Antitoxin</fullName>
    </recommendedName>
</protein>
<gene>
    <name evidence="3" type="ORF">NF867_07445</name>
</gene>
<comment type="caution">
    <text evidence="3">The sequence shown here is derived from an EMBL/GenBank/DDBJ whole genome shotgun (WGS) entry which is preliminary data.</text>
</comment>
<proteinExistence type="inferred from homology"/>
<sequence>MDVTTYSDFRRSLKSYLDRVFTSRSPLFIKRANGEDMVVMSKADYESMEETFYLMKSPKNAARLLRGIEQFNQGRGNERVLIEE</sequence>
<dbReference type="PANTHER" id="PTHR33713">
    <property type="entry name" value="ANTITOXIN YAFN-RELATED"/>
    <property type="match status" value="1"/>
</dbReference>
<dbReference type="InterPro" id="IPR006442">
    <property type="entry name" value="Antitoxin_Phd/YefM"/>
</dbReference>
<reference evidence="3" key="1">
    <citation type="submission" date="2022-06" db="EMBL/GenBank/DDBJ databases">
        <title>Solitalea sp. MAHUQ-68 isolated from rhizospheric soil.</title>
        <authorList>
            <person name="Huq M.A."/>
        </authorList>
    </citation>
    <scope>NUCLEOTIDE SEQUENCE</scope>
    <source>
        <strain evidence="3">MAHUQ-68</strain>
    </source>
</reference>
<dbReference type="Gene3D" id="1.10.1220.170">
    <property type="match status" value="1"/>
</dbReference>
<dbReference type="Gene3D" id="3.40.1620.10">
    <property type="entry name" value="YefM-like domain"/>
    <property type="match status" value="1"/>
</dbReference>